<dbReference type="Proteomes" id="UP001194468">
    <property type="component" value="Unassembled WGS sequence"/>
</dbReference>
<sequence length="63" mass="7199">MPSFDDHIHSIHSRRPGSLLSRHASTLLKPVSQNLRSLVNWECIFIGHGSKDFWIVDQFPACL</sequence>
<organism evidence="1 2">
    <name type="scientific">Boletus edulis BED1</name>
    <dbReference type="NCBI Taxonomy" id="1328754"/>
    <lineage>
        <taxon>Eukaryota</taxon>
        <taxon>Fungi</taxon>
        <taxon>Dikarya</taxon>
        <taxon>Basidiomycota</taxon>
        <taxon>Agaricomycotina</taxon>
        <taxon>Agaricomycetes</taxon>
        <taxon>Agaricomycetidae</taxon>
        <taxon>Boletales</taxon>
        <taxon>Boletineae</taxon>
        <taxon>Boletaceae</taxon>
        <taxon>Boletoideae</taxon>
        <taxon>Boletus</taxon>
    </lineage>
</organism>
<reference evidence="1" key="2">
    <citation type="journal article" date="2020" name="Nat. Commun.">
        <title>Large-scale genome sequencing of mycorrhizal fungi provides insights into the early evolution of symbiotic traits.</title>
        <authorList>
            <person name="Miyauchi S."/>
            <person name="Kiss E."/>
            <person name="Kuo A."/>
            <person name="Drula E."/>
            <person name="Kohler A."/>
            <person name="Sanchez-Garcia M."/>
            <person name="Morin E."/>
            <person name="Andreopoulos B."/>
            <person name="Barry K.W."/>
            <person name="Bonito G."/>
            <person name="Buee M."/>
            <person name="Carver A."/>
            <person name="Chen C."/>
            <person name="Cichocki N."/>
            <person name="Clum A."/>
            <person name="Culley D."/>
            <person name="Crous P.W."/>
            <person name="Fauchery L."/>
            <person name="Girlanda M."/>
            <person name="Hayes R.D."/>
            <person name="Keri Z."/>
            <person name="LaButti K."/>
            <person name="Lipzen A."/>
            <person name="Lombard V."/>
            <person name="Magnuson J."/>
            <person name="Maillard F."/>
            <person name="Murat C."/>
            <person name="Nolan M."/>
            <person name="Ohm R.A."/>
            <person name="Pangilinan J."/>
            <person name="Pereira M.F."/>
            <person name="Perotto S."/>
            <person name="Peter M."/>
            <person name="Pfister S."/>
            <person name="Riley R."/>
            <person name="Sitrit Y."/>
            <person name="Stielow J.B."/>
            <person name="Szollosi G."/>
            <person name="Zifcakova L."/>
            <person name="Stursova M."/>
            <person name="Spatafora J.W."/>
            <person name="Tedersoo L."/>
            <person name="Vaario L.M."/>
            <person name="Yamada A."/>
            <person name="Yan M."/>
            <person name="Wang P."/>
            <person name="Xu J."/>
            <person name="Bruns T."/>
            <person name="Baldrian P."/>
            <person name="Vilgalys R."/>
            <person name="Dunand C."/>
            <person name="Henrissat B."/>
            <person name="Grigoriev I.V."/>
            <person name="Hibbett D."/>
            <person name="Nagy L.G."/>
            <person name="Martin F.M."/>
        </authorList>
    </citation>
    <scope>NUCLEOTIDE SEQUENCE</scope>
    <source>
        <strain evidence="1">BED1</strain>
    </source>
</reference>
<protein>
    <submittedName>
        <fullName evidence="1">Uncharacterized protein</fullName>
    </submittedName>
</protein>
<name>A0AAD4BPF4_BOLED</name>
<comment type="caution">
    <text evidence="1">The sequence shown here is derived from an EMBL/GenBank/DDBJ whole genome shotgun (WGS) entry which is preliminary data.</text>
</comment>
<dbReference type="EMBL" id="WHUW01000022">
    <property type="protein sequence ID" value="KAF8436221.1"/>
    <property type="molecule type" value="Genomic_DNA"/>
</dbReference>
<dbReference type="AlphaFoldDB" id="A0AAD4BPF4"/>
<accession>A0AAD4BPF4</accession>
<proteinExistence type="predicted"/>
<reference evidence="1" key="1">
    <citation type="submission" date="2019-10" db="EMBL/GenBank/DDBJ databases">
        <authorList>
            <consortium name="DOE Joint Genome Institute"/>
            <person name="Kuo A."/>
            <person name="Miyauchi S."/>
            <person name="Kiss E."/>
            <person name="Drula E."/>
            <person name="Kohler A."/>
            <person name="Sanchez-Garcia M."/>
            <person name="Andreopoulos B."/>
            <person name="Barry K.W."/>
            <person name="Bonito G."/>
            <person name="Buee M."/>
            <person name="Carver A."/>
            <person name="Chen C."/>
            <person name="Cichocki N."/>
            <person name="Clum A."/>
            <person name="Culley D."/>
            <person name="Crous P.W."/>
            <person name="Fauchery L."/>
            <person name="Girlanda M."/>
            <person name="Hayes R."/>
            <person name="Keri Z."/>
            <person name="LaButti K."/>
            <person name="Lipzen A."/>
            <person name="Lombard V."/>
            <person name="Magnuson J."/>
            <person name="Maillard F."/>
            <person name="Morin E."/>
            <person name="Murat C."/>
            <person name="Nolan M."/>
            <person name="Ohm R."/>
            <person name="Pangilinan J."/>
            <person name="Pereira M."/>
            <person name="Perotto S."/>
            <person name="Peter M."/>
            <person name="Riley R."/>
            <person name="Sitrit Y."/>
            <person name="Stielow B."/>
            <person name="Szollosi G."/>
            <person name="Zifcakova L."/>
            <person name="Stursova M."/>
            <person name="Spatafora J.W."/>
            <person name="Tedersoo L."/>
            <person name="Vaario L.-M."/>
            <person name="Yamada A."/>
            <person name="Yan M."/>
            <person name="Wang P."/>
            <person name="Xu J."/>
            <person name="Bruns T."/>
            <person name="Baldrian P."/>
            <person name="Vilgalys R."/>
            <person name="Henrissat B."/>
            <person name="Grigoriev I.V."/>
            <person name="Hibbett D."/>
            <person name="Nagy L.G."/>
            <person name="Martin F.M."/>
        </authorList>
    </citation>
    <scope>NUCLEOTIDE SEQUENCE</scope>
    <source>
        <strain evidence="1">BED1</strain>
    </source>
</reference>
<gene>
    <name evidence="1" type="ORF">L210DRAFT_3549050</name>
</gene>
<keyword evidence="2" id="KW-1185">Reference proteome</keyword>
<evidence type="ECO:0000313" key="1">
    <source>
        <dbReference type="EMBL" id="KAF8436221.1"/>
    </source>
</evidence>
<evidence type="ECO:0000313" key="2">
    <source>
        <dbReference type="Proteomes" id="UP001194468"/>
    </source>
</evidence>